<dbReference type="PANTHER" id="PTHR47515">
    <property type="entry name" value="LOW CALCIUM RESPONSE LOCUS PROTEIN T"/>
    <property type="match status" value="1"/>
</dbReference>
<keyword evidence="3" id="KW-1185">Reference proteome</keyword>
<dbReference type="Pfam" id="PF13565">
    <property type="entry name" value="HTH_32"/>
    <property type="match status" value="1"/>
</dbReference>
<dbReference type="SUPFAM" id="SSF53098">
    <property type="entry name" value="Ribonuclease H-like"/>
    <property type="match status" value="1"/>
</dbReference>
<dbReference type="EMBL" id="FZOD01000050">
    <property type="protein sequence ID" value="SNT49094.1"/>
    <property type="molecule type" value="Genomic_DNA"/>
</dbReference>
<dbReference type="AlphaFoldDB" id="A0A239N3T1"/>
<dbReference type="GO" id="GO:0003676">
    <property type="term" value="F:nucleic acid binding"/>
    <property type="evidence" value="ECO:0007669"/>
    <property type="project" value="InterPro"/>
</dbReference>
<feature type="domain" description="Integrase catalytic" evidence="1">
    <location>
        <begin position="157"/>
        <end position="331"/>
    </location>
</feature>
<evidence type="ECO:0000259" key="1">
    <source>
        <dbReference type="PROSITE" id="PS50994"/>
    </source>
</evidence>
<proteinExistence type="predicted"/>
<dbReference type="InterPro" id="IPR012337">
    <property type="entry name" value="RNaseH-like_sf"/>
</dbReference>
<dbReference type="InterPro" id="IPR036397">
    <property type="entry name" value="RNaseH_sf"/>
</dbReference>
<dbReference type="Pfam" id="PF13683">
    <property type="entry name" value="rve_3"/>
    <property type="match status" value="1"/>
</dbReference>
<reference evidence="2 3" key="1">
    <citation type="submission" date="2017-06" db="EMBL/GenBank/DDBJ databases">
        <authorList>
            <person name="Kim H.J."/>
            <person name="Triplett B.A."/>
        </authorList>
    </citation>
    <scope>NUCLEOTIDE SEQUENCE [LARGE SCALE GENOMIC DNA]</scope>
    <source>
        <strain evidence="2 3">CGMCC 4.2132</strain>
    </source>
</reference>
<evidence type="ECO:0000313" key="2">
    <source>
        <dbReference type="EMBL" id="SNT49094.1"/>
    </source>
</evidence>
<protein>
    <submittedName>
        <fullName evidence="2">Integrase core domain-containing protein</fullName>
    </submittedName>
</protein>
<dbReference type="RefSeq" id="WP_089211582.1">
    <property type="nucleotide sequence ID" value="NZ_FZOD01000050.1"/>
</dbReference>
<sequence length="354" mass="40086">MALRLIYLIFIRLLDAPALFLRSDVSKDAEILVLRHQLAVLRRQVTRPKPSWADSALISALVRLLPKPRRIGLLITPDTLLRWHADLVKRRWTYKRTTPGRPPTRPTIRALVLRLAAENPTWGYRRIAGELAGLGRKVGASTVWRILHETGIDPAPDKSGPSWEEFLRAQASGILACDFFHADTITLARLYCFAVVEHANRRVHVLGVTPNPTAGRVAQQARNLMLNLGDRAADVTFLIRDRDAKFTAMFDEVFRAAGIRIVLTAPQVPRMNAIMERWVGSVRRELLDRILIMNARHLRKVIAEYAAYFNGHRPHRALDHASPLRALPDPVDADIKVIRRDRLGGLLHEYSEVA</sequence>
<name>A0A239N3T1_9ACTN</name>
<dbReference type="InterPro" id="IPR001584">
    <property type="entry name" value="Integrase_cat-core"/>
</dbReference>
<evidence type="ECO:0000313" key="3">
    <source>
        <dbReference type="Proteomes" id="UP000198282"/>
    </source>
</evidence>
<dbReference type="PANTHER" id="PTHR47515:SF2">
    <property type="entry name" value="INTEGRASE CORE DOMAIN PROTEIN"/>
    <property type="match status" value="1"/>
</dbReference>
<dbReference type="Gene3D" id="3.30.420.10">
    <property type="entry name" value="Ribonuclease H-like superfamily/Ribonuclease H"/>
    <property type="match status" value="1"/>
</dbReference>
<dbReference type="PROSITE" id="PS50994">
    <property type="entry name" value="INTEGRASE"/>
    <property type="match status" value="1"/>
</dbReference>
<dbReference type="OrthoDB" id="1551204at2"/>
<organism evidence="2 3">
    <name type="scientific">Streptosporangium subroseum</name>
    <dbReference type="NCBI Taxonomy" id="106412"/>
    <lineage>
        <taxon>Bacteria</taxon>
        <taxon>Bacillati</taxon>
        <taxon>Actinomycetota</taxon>
        <taxon>Actinomycetes</taxon>
        <taxon>Streptosporangiales</taxon>
        <taxon>Streptosporangiaceae</taxon>
        <taxon>Streptosporangium</taxon>
    </lineage>
</organism>
<gene>
    <name evidence="2" type="ORF">SAMN05216276_105042</name>
</gene>
<dbReference type="GO" id="GO:0015074">
    <property type="term" value="P:DNA integration"/>
    <property type="evidence" value="ECO:0007669"/>
    <property type="project" value="InterPro"/>
</dbReference>
<dbReference type="Proteomes" id="UP000198282">
    <property type="component" value="Unassembled WGS sequence"/>
</dbReference>
<accession>A0A239N3T1</accession>